<dbReference type="CDD" id="cd00067">
    <property type="entry name" value="GAL4"/>
    <property type="match status" value="1"/>
</dbReference>
<feature type="region of interest" description="Disordered" evidence="4">
    <location>
        <begin position="254"/>
        <end position="344"/>
    </location>
</feature>
<dbReference type="Pfam" id="PF00132">
    <property type="entry name" value="Hexapep"/>
    <property type="match status" value="1"/>
</dbReference>
<dbReference type="SUPFAM" id="SSF57701">
    <property type="entry name" value="Zn2/Cys6 DNA-binding domain"/>
    <property type="match status" value="1"/>
</dbReference>
<feature type="compositionally biased region" description="Polar residues" evidence="4">
    <location>
        <begin position="40"/>
        <end position="51"/>
    </location>
</feature>
<evidence type="ECO:0000313" key="6">
    <source>
        <dbReference type="EMBL" id="KAI1868934.1"/>
    </source>
</evidence>
<keyword evidence="7" id="KW-1185">Reference proteome</keyword>
<dbReference type="GO" id="GO:0016407">
    <property type="term" value="F:acetyltransferase activity"/>
    <property type="evidence" value="ECO:0007669"/>
    <property type="project" value="InterPro"/>
</dbReference>
<name>A0A9P9WL19_9PEZI</name>
<dbReference type="PROSITE" id="PS50048">
    <property type="entry name" value="ZN2_CY6_FUNGAL_2"/>
    <property type="match status" value="1"/>
</dbReference>
<organism evidence="6 7">
    <name type="scientific">Neoarthrinium moseri</name>
    <dbReference type="NCBI Taxonomy" id="1658444"/>
    <lineage>
        <taxon>Eukaryota</taxon>
        <taxon>Fungi</taxon>
        <taxon>Dikarya</taxon>
        <taxon>Ascomycota</taxon>
        <taxon>Pezizomycotina</taxon>
        <taxon>Sordariomycetes</taxon>
        <taxon>Xylariomycetidae</taxon>
        <taxon>Amphisphaeriales</taxon>
        <taxon>Apiosporaceae</taxon>
        <taxon>Neoarthrinium</taxon>
    </lineage>
</organism>
<dbReference type="CDD" id="cd03357">
    <property type="entry name" value="LbH_MAT_GAT"/>
    <property type="match status" value="1"/>
</dbReference>
<proteinExistence type="inferred from homology"/>
<keyword evidence="2" id="KW-0808">Transferase</keyword>
<dbReference type="GO" id="GO:0000981">
    <property type="term" value="F:DNA-binding transcription factor activity, RNA polymerase II-specific"/>
    <property type="evidence" value="ECO:0007669"/>
    <property type="project" value="InterPro"/>
</dbReference>
<feature type="region of interest" description="Disordered" evidence="4">
    <location>
        <begin position="360"/>
        <end position="394"/>
    </location>
</feature>
<dbReference type="PANTHER" id="PTHR23416:SF76">
    <property type="entry name" value="ZN(II)2CYS6 TRANSCRIPTION FACTOR (EUROFUNG)"/>
    <property type="match status" value="1"/>
</dbReference>
<evidence type="ECO:0000256" key="4">
    <source>
        <dbReference type="SAM" id="MobiDB-lite"/>
    </source>
</evidence>
<sequence length="648" mass="70329">MATFTALNGNEPRAAENLSSGSPTKTAGPEERASVAGIAQEQNRSGGNSPAQREHWSGPGSERTAYHHHHTSYAEVDGSHKRKRSNSGEPRSAPSDERTPLHSAHSDPRDVYATPQRDRDYRPYGDESREDLWYAQQQRDDRRAYEQRNAARSRSEEELEATQGTMGSQQGYSPNSPDDDGYYGGSFAGDHRRDGAVQSDPKKRKRNFSNRTKTGCLTCRKRKKKCDELKPECNNCLRGGFICQGYPNQRGYPKMDNKPSAVPLESKDPSYVPPGAYGMPQSAPYGPQHPAPPKREPPPLYRNQPSLRIEPPQSRILTDDDRQTASTIPTASVASPENKPSAVSGYTSAANVFPTPISAISTGLPKDYQRIPPLHDTSRTEPDTPHPGSTLPQISLLHPSRTINTSNPTSQPSTSNAQVAAQLALSHNHFAAASRVATQKELMLQGASYKPFDKELVLERERCSAACWRFNNSTNPNNGVSANERARLFREILMPREPVNLSPTQQSPVSTLGRVGSECVVEAPFNCDYGYNITIGHNVFIGRNCTILDPCSIKIGNNVYIGPNVSLFGATLHTDPKQRGGSKSSQTGASITIEDDAWIGGGAIILPGRRIGKGATVAAGAVVASRDVPNFTIVAGNPAIVKRGVGSS</sequence>
<accession>A0A9P9WL19</accession>
<feature type="region of interest" description="Disordered" evidence="4">
    <location>
        <begin position="1"/>
        <end position="214"/>
    </location>
</feature>
<feature type="compositionally biased region" description="Polar residues" evidence="4">
    <location>
        <begin position="324"/>
        <end position="335"/>
    </location>
</feature>
<dbReference type="Gene3D" id="2.160.10.10">
    <property type="entry name" value="Hexapeptide repeat proteins"/>
    <property type="match status" value="1"/>
</dbReference>
<dbReference type="InterPro" id="IPR001138">
    <property type="entry name" value="Zn2Cys6_DnaBD"/>
</dbReference>
<feature type="domain" description="Zn(2)-C6 fungal-type" evidence="5">
    <location>
        <begin position="215"/>
        <end position="243"/>
    </location>
</feature>
<evidence type="ECO:0000256" key="3">
    <source>
        <dbReference type="ARBA" id="ARBA00023242"/>
    </source>
</evidence>
<dbReference type="InterPro" id="IPR036864">
    <property type="entry name" value="Zn2-C6_fun-type_DNA-bd_sf"/>
</dbReference>
<evidence type="ECO:0000256" key="1">
    <source>
        <dbReference type="ARBA" id="ARBA00007274"/>
    </source>
</evidence>
<gene>
    <name evidence="6" type="ORF">JX265_006913</name>
</gene>
<dbReference type="Pfam" id="PF12464">
    <property type="entry name" value="Mac"/>
    <property type="match status" value="1"/>
</dbReference>
<comment type="similarity">
    <text evidence="1">Belongs to the transferase hexapeptide repeat family.</text>
</comment>
<feature type="compositionally biased region" description="Basic and acidic residues" evidence="4">
    <location>
        <begin position="94"/>
        <end position="146"/>
    </location>
</feature>
<evidence type="ECO:0000256" key="2">
    <source>
        <dbReference type="ARBA" id="ARBA00022679"/>
    </source>
</evidence>
<reference evidence="6" key="1">
    <citation type="submission" date="2021-03" db="EMBL/GenBank/DDBJ databases">
        <title>Revisited historic fungal species revealed as producer of novel bioactive compounds through whole genome sequencing and comparative genomics.</title>
        <authorList>
            <person name="Vignolle G.A."/>
            <person name="Hochenegger N."/>
            <person name="Mach R.L."/>
            <person name="Mach-Aigner A.R."/>
            <person name="Javad Rahimi M."/>
            <person name="Salim K.A."/>
            <person name="Chan C.M."/>
            <person name="Lim L.B.L."/>
            <person name="Cai F."/>
            <person name="Druzhinina I.S."/>
            <person name="U'Ren J.M."/>
            <person name="Derntl C."/>
        </authorList>
    </citation>
    <scope>NUCLEOTIDE SEQUENCE</scope>
    <source>
        <strain evidence="6">TUCIM 5799</strain>
    </source>
</reference>
<feature type="compositionally biased region" description="Polar residues" evidence="4">
    <location>
        <begin position="162"/>
        <end position="176"/>
    </location>
</feature>
<dbReference type="InterPro" id="IPR001451">
    <property type="entry name" value="Hexapep"/>
</dbReference>
<dbReference type="SMART" id="SM01266">
    <property type="entry name" value="Mac"/>
    <property type="match status" value="1"/>
</dbReference>
<dbReference type="GO" id="GO:0008374">
    <property type="term" value="F:O-acyltransferase activity"/>
    <property type="evidence" value="ECO:0007669"/>
    <property type="project" value="TreeGrafter"/>
</dbReference>
<dbReference type="GO" id="GO:0008270">
    <property type="term" value="F:zinc ion binding"/>
    <property type="evidence" value="ECO:0007669"/>
    <property type="project" value="InterPro"/>
</dbReference>
<dbReference type="InterPro" id="IPR011004">
    <property type="entry name" value="Trimer_LpxA-like_sf"/>
</dbReference>
<dbReference type="SMART" id="SM00066">
    <property type="entry name" value="GAL4"/>
    <property type="match status" value="1"/>
</dbReference>
<dbReference type="Pfam" id="PF00172">
    <property type="entry name" value="Zn_clus"/>
    <property type="match status" value="1"/>
</dbReference>
<dbReference type="Pfam" id="PF14602">
    <property type="entry name" value="Hexapep_2"/>
    <property type="match status" value="1"/>
</dbReference>
<protein>
    <recommendedName>
        <fullName evidence="5">Zn(2)-C6 fungal-type domain-containing protein</fullName>
    </recommendedName>
</protein>
<dbReference type="InterPro" id="IPR051159">
    <property type="entry name" value="Hexapeptide_acetyltransf"/>
</dbReference>
<keyword evidence="3" id="KW-0539">Nucleus</keyword>
<dbReference type="OrthoDB" id="25818at2759"/>
<dbReference type="Proteomes" id="UP000829685">
    <property type="component" value="Unassembled WGS sequence"/>
</dbReference>
<dbReference type="AlphaFoldDB" id="A0A9P9WL19"/>
<dbReference type="PANTHER" id="PTHR23416">
    <property type="entry name" value="SIALIC ACID SYNTHASE-RELATED"/>
    <property type="match status" value="1"/>
</dbReference>
<dbReference type="SUPFAM" id="SSF51161">
    <property type="entry name" value="Trimeric LpxA-like enzymes"/>
    <property type="match status" value="1"/>
</dbReference>
<dbReference type="PROSITE" id="PS00463">
    <property type="entry name" value="ZN2_CY6_FUNGAL_1"/>
    <property type="match status" value="1"/>
</dbReference>
<evidence type="ECO:0000259" key="5">
    <source>
        <dbReference type="PROSITE" id="PS50048"/>
    </source>
</evidence>
<comment type="caution">
    <text evidence="6">The sequence shown here is derived from an EMBL/GenBank/DDBJ whole genome shotgun (WGS) entry which is preliminary data.</text>
</comment>
<dbReference type="Gene3D" id="4.10.240.10">
    <property type="entry name" value="Zn(2)-C6 fungal-type DNA-binding domain"/>
    <property type="match status" value="1"/>
</dbReference>
<dbReference type="EMBL" id="JAFIMR010000016">
    <property type="protein sequence ID" value="KAI1868934.1"/>
    <property type="molecule type" value="Genomic_DNA"/>
</dbReference>
<dbReference type="InterPro" id="IPR024688">
    <property type="entry name" value="Mac_dom"/>
</dbReference>
<evidence type="ECO:0000313" key="7">
    <source>
        <dbReference type="Proteomes" id="UP000829685"/>
    </source>
</evidence>